<evidence type="ECO:0000313" key="2">
    <source>
        <dbReference type="Proteomes" id="UP000689195"/>
    </source>
</evidence>
<dbReference type="Proteomes" id="UP000689195">
    <property type="component" value="Unassembled WGS sequence"/>
</dbReference>
<proteinExistence type="predicted"/>
<protein>
    <submittedName>
        <fullName evidence="1">Uncharacterized protein</fullName>
    </submittedName>
</protein>
<gene>
    <name evidence="1" type="ORF">PPENT_87.1.T0340274</name>
</gene>
<dbReference type="EMBL" id="CAJJDO010000034">
    <property type="protein sequence ID" value="CAD8160314.1"/>
    <property type="molecule type" value="Genomic_DNA"/>
</dbReference>
<sequence>MHVMNHNLIYPYQNYFYTEHRQIHLFLFDLTFKNNQDYFSSNSSDYKSLIEQNKLRCVKSEEVKKEELRGLLLFQSQSLEALHSIIVPYFIWLRKEMKFRLIISDQFSPFNSLNILQKEHYKITLKIDKRK</sequence>
<dbReference type="AlphaFoldDB" id="A0A8S1U6V4"/>
<accession>A0A8S1U6V4</accession>
<name>A0A8S1U6V4_9CILI</name>
<evidence type="ECO:0000313" key="1">
    <source>
        <dbReference type="EMBL" id="CAD8160314.1"/>
    </source>
</evidence>
<keyword evidence="2" id="KW-1185">Reference proteome</keyword>
<reference evidence="1" key="1">
    <citation type="submission" date="2021-01" db="EMBL/GenBank/DDBJ databases">
        <authorList>
            <consortium name="Genoscope - CEA"/>
            <person name="William W."/>
        </authorList>
    </citation>
    <scope>NUCLEOTIDE SEQUENCE</scope>
</reference>
<organism evidence="1 2">
    <name type="scientific">Paramecium pentaurelia</name>
    <dbReference type="NCBI Taxonomy" id="43138"/>
    <lineage>
        <taxon>Eukaryota</taxon>
        <taxon>Sar</taxon>
        <taxon>Alveolata</taxon>
        <taxon>Ciliophora</taxon>
        <taxon>Intramacronucleata</taxon>
        <taxon>Oligohymenophorea</taxon>
        <taxon>Peniculida</taxon>
        <taxon>Parameciidae</taxon>
        <taxon>Paramecium</taxon>
    </lineage>
</organism>
<comment type="caution">
    <text evidence="1">The sequence shown here is derived from an EMBL/GenBank/DDBJ whole genome shotgun (WGS) entry which is preliminary data.</text>
</comment>